<keyword evidence="1" id="KW-0808">Transferase</keyword>
<dbReference type="RefSeq" id="WP_245788823.1">
    <property type="nucleotide sequence ID" value="NZ_FOKG01000023.1"/>
</dbReference>
<proteinExistence type="inferred from homology"/>
<dbReference type="STRING" id="490629.SAMN05216266_12381"/>
<keyword evidence="1 2" id="KW-0418">Kinase</keyword>
<evidence type="ECO:0000313" key="3">
    <source>
        <dbReference type="Proteomes" id="UP000243799"/>
    </source>
</evidence>
<dbReference type="GO" id="GO:0097175">
    <property type="term" value="P:1,6-anhydro-N-acetyl-beta-muramic acid catabolic process"/>
    <property type="evidence" value="ECO:0007669"/>
    <property type="project" value="UniProtKB-UniRule"/>
</dbReference>
<dbReference type="GO" id="GO:0016773">
    <property type="term" value="F:phosphotransferase activity, alcohol group as acceptor"/>
    <property type="evidence" value="ECO:0007669"/>
    <property type="project" value="UniProtKB-UniRule"/>
</dbReference>
<dbReference type="InterPro" id="IPR043129">
    <property type="entry name" value="ATPase_NBD"/>
</dbReference>
<comment type="pathway">
    <text evidence="1">Cell wall biogenesis; peptidoglycan recycling.</text>
</comment>
<comment type="similarity">
    <text evidence="1">Belongs to the anhydro-N-acetylmuramic acid kinase family.</text>
</comment>
<keyword evidence="1" id="KW-0119">Carbohydrate metabolism</keyword>
<dbReference type="GO" id="GO:0016301">
    <property type="term" value="F:kinase activity"/>
    <property type="evidence" value="ECO:0007669"/>
    <property type="project" value="UniProtKB-KW"/>
</dbReference>
<gene>
    <name evidence="1" type="primary">anmK</name>
    <name evidence="2" type="ORF">SAMN05216266_12381</name>
</gene>
<dbReference type="InterPro" id="IPR005338">
    <property type="entry name" value="Anhydro_N_Ac-Mur_kinase"/>
</dbReference>
<dbReference type="GO" id="GO:0009254">
    <property type="term" value="P:peptidoglycan turnover"/>
    <property type="evidence" value="ECO:0007669"/>
    <property type="project" value="UniProtKB-UniRule"/>
</dbReference>
<dbReference type="Gene3D" id="3.30.420.40">
    <property type="match status" value="2"/>
</dbReference>
<comment type="pathway">
    <text evidence="1">Amino-sugar metabolism; 1,6-anhydro-N-acetylmuramate degradation.</text>
</comment>
<keyword evidence="1" id="KW-0547">Nucleotide-binding</keyword>
<comment type="function">
    <text evidence="1">Catalyzes the specific phosphorylation of 1,6-anhydro-N-acetylmuramic acid (anhMurNAc) with the simultaneous cleavage of the 1,6-anhydro ring, generating MurNAc-6-P. Is required for the utilization of anhMurNAc either imported from the medium or derived from its own cell wall murein, and thus plays a role in cell wall recycling.</text>
</comment>
<reference evidence="3" key="1">
    <citation type="submission" date="2016-10" db="EMBL/GenBank/DDBJ databases">
        <authorList>
            <person name="Varghese N."/>
            <person name="Submissions S."/>
        </authorList>
    </citation>
    <scope>NUCLEOTIDE SEQUENCE [LARGE SCALE GENOMIC DNA]</scope>
    <source>
        <strain evidence="3">CGMCC 4.3568</strain>
    </source>
</reference>
<dbReference type="GO" id="GO:0005524">
    <property type="term" value="F:ATP binding"/>
    <property type="evidence" value="ECO:0007669"/>
    <property type="project" value="UniProtKB-UniRule"/>
</dbReference>
<dbReference type="EC" id="2.7.1.170" evidence="1"/>
<evidence type="ECO:0000313" key="2">
    <source>
        <dbReference type="EMBL" id="SFB59395.1"/>
    </source>
</evidence>
<dbReference type="GO" id="GO:0006040">
    <property type="term" value="P:amino sugar metabolic process"/>
    <property type="evidence" value="ECO:0007669"/>
    <property type="project" value="InterPro"/>
</dbReference>
<keyword evidence="3" id="KW-1185">Reference proteome</keyword>
<name>A0A1I1C9L4_9PSEU</name>
<sequence>MTNPDEGLRVAGLISGTSIDGIDVAVAEFRDEGAELILVPLGYLELDYPDRLRDDLLAALPPSATSAEQLTRLDTEVGQAFAAAAKTGIDELAGGHVDLVASLGQTVFHWVEDGSAKGTLQLGQPAWIAERTGLPVVADLRVRDVAAGGHGAPLASTLDSLWLRPLVDETGRAGAAVNIGGIANITVVTAEGETLAYDTGPGNALLDLAAAKVSDGEQRSDVDGALAARGQVRTDLLDRLLADPYYLAPPPKSTGKEHFHQGYLDEASAGLPEIAGPDLLATLTELTATTVASACLEHKVDTVVLSGGGVANPTLMAALRAALNGSTVTTSGEIGLSSAGKEAYLTALLGWLTWQGLPANVPGATGARGTRLLGSITPGAGALRLPQPRQTAISRLRVAADPTDTVGDSHARP</sequence>
<feature type="binding site" evidence="1">
    <location>
        <begin position="16"/>
        <end position="23"/>
    </location>
    <ligand>
        <name>ATP</name>
        <dbReference type="ChEBI" id="CHEBI:30616"/>
    </ligand>
</feature>
<dbReference type="PANTHER" id="PTHR30605">
    <property type="entry name" value="ANHYDRO-N-ACETYLMURAMIC ACID KINASE"/>
    <property type="match status" value="1"/>
</dbReference>
<protein>
    <recommendedName>
        <fullName evidence="1">Anhydro-N-acetylmuramic acid kinase</fullName>
        <ecNumber evidence="1">2.7.1.170</ecNumber>
    </recommendedName>
    <alternativeName>
        <fullName evidence="1">AnhMurNAc kinase</fullName>
    </alternativeName>
</protein>
<keyword evidence="1" id="KW-0067">ATP-binding</keyword>
<comment type="catalytic activity">
    <reaction evidence="1">
        <text>1,6-anhydro-N-acetyl-beta-muramate + ATP + H2O = N-acetyl-D-muramate 6-phosphate + ADP + H(+)</text>
        <dbReference type="Rhea" id="RHEA:24952"/>
        <dbReference type="ChEBI" id="CHEBI:15377"/>
        <dbReference type="ChEBI" id="CHEBI:15378"/>
        <dbReference type="ChEBI" id="CHEBI:30616"/>
        <dbReference type="ChEBI" id="CHEBI:58690"/>
        <dbReference type="ChEBI" id="CHEBI:58722"/>
        <dbReference type="ChEBI" id="CHEBI:456216"/>
        <dbReference type="EC" id="2.7.1.170"/>
    </reaction>
</comment>
<dbReference type="Pfam" id="PF03702">
    <property type="entry name" value="AnmK"/>
    <property type="match status" value="1"/>
</dbReference>
<accession>A0A1I1C9L4</accession>
<dbReference type="UniPathway" id="UPA00343"/>
<evidence type="ECO:0000256" key="1">
    <source>
        <dbReference type="HAMAP-Rule" id="MF_01270"/>
    </source>
</evidence>
<dbReference type="UniPathway" id="UPA00544"/>
<dbReference type="NCBIfam" id="NF007146">
    <property type="entry name" value="PRK09585.2-6"/>
    <property type="match status" value="1"/>
</dbReference>
<dbReference type="EMBL" id="FOKG01000023">
    <property type="protein sequence ID" value="SFB59395.1"/>
    <property type="molecule type" value="Genomic_DNA"/>
</dbReference>
<dbReference type="PANTHER" id="PTHR30605:SF0">
    <property type="entry name" value="ANHYDRO-N-ACETYLMURAMIC ACID KINASE"/>
    <property type="match status" value="1"/>
</dbReference>
<dbReference type="AlphaFoldDB" id="A0A1I1C9L4"/>
<dbReference type="SUPFAM" id="SSF53067">
    <property type="entry name" value="Actin-like ATPase domain"/>
    <property type="match status" value="1"/>
</dbReference>
<dbReference type="HAMAP" id="MF_01270">
    <property type="entry name" value="AnhMurNAc_kinase"/>
    <property type="match status" value="1"/>
</dbReference>
<dbReference type="Proteomes" id="UP000243799">
    <property type="component" value="Unassembled WGS sequence"/>
</dbReference>
<organism evidence="2 3">
    <name type="scientific">Amycolatopsis marina</name>
    <dbReference type="NCBI Taxonomy" id="490629"/>
    <lineage>
        <taxon>Bacteria</taxon>
        <taxon>Bacillati</taxon>
        <taxon>Actinomycetota</taxon>
        <taxon>Actinomycetes</taxon>
        <taxon>Pseudonocardiales</taxon>
        <taxon>Pseudonocardiaceae</taxon>
        <taxon>Amycolatopsis</taxon>
    </lineage>
</organism>